<dbReference type="EMBL" id="JAFLNF010000012">
    <property type="protein sequence ID" value="MBO0347397.1"/>
    <property type="molecule type" value="Genomic_DNA"/>
</dbReference>
<dbReference type="AlphaFoldDB" id="A0A939ERU1"/>
<reference evidence="2" key="1">
    <citation type="submission" date="2021-03" db="EMBL/GenBank/DDBJ databases">
        <title>Roseibium sp. CAU 1637 isolated from Incheon.</title>
        <authorList>
            <person name="Kim W."/>
        </authorList>
    </citation>
    <scope>NUCLEOTIDE SEQUENCE</scope>
    <source>
        <strain evidence="2">CAU 1637</strain>
    </source>
</reference>
<sequence length="187" mass="19612">MTRLLFIPGSLREASSSRATVGALAQGLGDTVESTVANIGALPHYNADLSDDPHVGGFIKQIADADGLVFVTPEYNFSVPGVLKNAIDWASRPAYASVFKAKPCFVISVSGGALGGVRAQAHLKYILNGMLAEVFTCQEVVITQANAKVKDGQLSDETVLTFAEEHLSAFLKTLGASSGANPRMTQG</sequence>
<organism evidence="2 3">
    <name type="scientific">Roseibium limicola</name>
    <dbReference type="NCBI Taxonomy" id="2816037"/>
    <lineage>
        <taxon>Bacteria</taxon>
        <taxon>Pseudomonadati</taxon>
        <taxon>Pseudomonadota</taxon>
        <taxon>Alphaproteobacteria</taxon>
        <taxon>Hyphomicrobiales</taxon>
        <taxon>Stappiaceae</taxon>
        <taxon>Roseibium</taxon>
    </lineage>
</organism>
<dbReference type="PANTHER" id="PTHR30543:SF21">
    <property type="entry name" value="NAD(P)H-DEPENDENT FMN REDUCTASE LOT6"/>
    <property type="match status" value="1"/>
</dbReference>
<evidence type="ECO:0000313" key="3">
    <source>
        <dbReference type="Proteomes" id="UP000664779"/>
    </source>
</evidence>
<dbReference type="InterPro" id="IPR050712">
    <property type="entry name" value="NAD(P)H-dep_reductase"/>
</dbReference>
<accession>A0A939ERU1</accession>
<feature type="domain" description="NADPH-dependent FMN reductase-like" evidence="1">
    <location>
        <begin position="3"/>
        <end position="146"/>
    </location>
</feature>
<dbReference type="Pfam" id="PF03358">
    <property type="entry name" value="FMN_red"/>
    <property type="match status" value="1"/>
</dbReference>
<proteinExistence type="predicted"/>
<dbReference type="InterPro" id="IPR029039">
    <property type="entry name" value="Flavoprotein-like_sf"/>
</dbReference>
<dbReference type="PANTHER" id="PTHR30543">
    <property type="entry name" value="CHROMATE REDUCTASE"/>
    <property type="match status" value="1"/>
</dbReference>
<gene>
    <name evidence="2" type="ORF">J0X15_19360</name>
</gene>
<dbReference type="Proteomes" id="UP000664779">
    <property type="component" value="Unassembled WGS sequence"/>
</dbReference>
<dbReference type="InterPro" id="IPR005025">
    <property type="entry name" value="FMN_Rdtase-like_dom"/>
</dbReference>
<dbReference type="RefSeq" id="WP_206944498.1">
    <property type="nucleotide sequence ID" value="NZ_JAFLNF010000012.1"/>
</dbReference>
<dbReference type="Gene3D" id="3.40.50.360">
    <property type="match status" value="1"/>
</dbReference>
<evidence type="ECO:0000259" key="1">
    <source>
        <dbReference type="Pfam" id="PF03358"/>
    </source>
</evidence>
<dbReference type="GO" id="GO:0010181">
    <property type="term" value="F:FMN binding"/>
    <property type="evidence" value="ECO:0007669"/>
    <property type="project" value="TreeGrafter"/>
</dbReference>
<dbReference type="GO" id="GO:0005829">
    <property type="term" value="C:cytosol"/>
    <property type="evidence" value="ECO:0007669"/>
    <property type="project" value="TreeGrafter"/>
</dbReference>
<dbReference type="SUPFAM" id="SSF52218">
    <property type="entry name" value="Flavoproteins"/>
    <property type="match status" value="1"/>
</dbReference>
<keyword evidence="3" id="KW-1185">Reference proteome</keyword>
<comment type="caution">
    <text evidence="2">The sequence shown here is derived from an EMBL/GenBank/DDBJ whole genome shotgun (WGS) entry which is preliminary data.</text>
</comment>
<name>A0A939ERU1_9HYPH</name>
<dbReference type="GO" id="GO:0016491">
    <property type="term" value="F:oxidoreductase activity"/>
    <property type="evidence" value="ECO:0007669"/>
    <property type="project" value="InterPro"/>
</dbReference>
<protein>
    <submittedName>
        <fullName evidence="2">NAD(P)H-dependent oxidoreductase</fullName>
    </submittedName>
</protein>
<evidence type="ECO:0000313" key="2">
    <source>
        <dbReference type="EMBL" id="MBO0347397.1"/>
    </source>
</evidence>